<proteinExistence type="predicted"/>
<dbReference type="AlphaFoldDB" id="A0AAP6ZTV9"/>
<dbReference type="InterPro" id="IPR038726">
    <property type="entry name" value="PDDEXK_AddAB-type"/>
</dbReference>
<dbReference type="Gene3D" id="3.90.320.10">
    <property type="match status" value="1"/>
</dbReference>
<organism evidence="2 3">
    <name type="scientific">Vibrio coralliilyticus</name>
    <dbReference type="NCBI Taxonomy" id="190893"/>
    <lineage>
        <taxon>Bacteria</taxon>
        <taxon>Pseudomonadati</taxon>
        <taxon>Pseudomonadota</taxon>
        <taxon>Gammaproteobacteria</taxon>
        <taxon>Vibrionales</taxon>
        <taxon>Vibrionaceae</taxon>
        <taxon>Vibrio</taxon>
    </lineage>
</organism>
<evidence type="ECO:0000313" key="2">
    <source>
        <dbReference type="EMBL" id="NOJ25273.1"/>
    </source>
</evidence>
<protein>
    <submittedName>
        <fullName evidence="2">PD-(D/E)XK nuclease family protein</fullName>
    </submittedName>
</protein>
<accession>A0AAP6ZTV9</accession>
<sequence>MNQTKLRTYPFSASQFVEWAMHKVNKPRVMGIIEHYVHHQTVIKYQVQTVVRPTNEDNWFSKENMPSIVRTAQLVMSEGEISAIYKDLKLNGRIDQLYQYNGSFVLVDTKSHEYASLKDQLQLSFYALVLSLMGYKIADVAFIRSVYNNEVFYDLVELIPTEAMKEIIREVE</sequence>
<dbReference type="RefSeq" id="WP_171353771.1">
    <property type="nucleotide sequence ID" value="NZ_VTXP01000015.1"/>
</dbReference>
<comment type="caution">
    <text evidence="2">The sequence shown here is derived from an EMBL/GenBank/DDBJ whole genome shotgun (WGS) entry which is preliminary data.</text>
</comment>
<dbReference type="Pfam" id="PF12705">
    <property type="entry name" value="PDDEXK_1"/>
    <property type="match status" value="1"/>
</dbReference>
<name>A0AAP6ZTV9_9VIBR</name>
<dbReference type="Proteomes" id="UP000576645">
    <property type="component" value="Unassembled WGS sequence"/>
</dbReference>
<evidence type="ECO:0000313" key="3">
    <source>
        <dbReference type="Proteomes" id="UP000576645"/>
    </source>
</evidence>
<dbReference type="InterPro" id="IPR011604">
    <property type="entry name" value="PDDEXK-like_dom_sf"/>
</dbReference>
<evidence type="ECO:0000259" key="1">
    <source>
        <dbReference type="Pfam" id="PF12705"/>
    </source>
</evidence>
<dbReference type="EMBL" id="VTXP01000015">
    <property type="protein sequence ID" value="NOJ25273.1"/>
    <property type="molecule type" value="Genomic_DNA"/>
</dbReference>
<feature type="domain" description="PD-(D/E)XK endonuclease-like" evidence="1">
    <location>
        <begin position="76"/>
        <end position="134"/>
    </location>
</feature>
<reference evidence="2 3" key="1">
    <citation type="submission" date="2019-09" db="EMBL/GenBank/DDBJ databases">
        <title>Draft genome sequencing and comparative genomics of hatchery-associated Vibrios.</title>
        <authorList>
            <person name="Kehlet-Delgado H."/>
            <person name="Mueller R.S."/>
        </authorList>
    </citation>
    <scope>NUCLEOTIDE SEQUENCE [LARGE SCALE GENOMIC DNA]</scope>
    <source>
        <strain evidence="2 3">09-121-3</strain>
    </source>
</reference>
<gene>
    <name evidence="2" type="ORF">F0238_21340</name>
</gene>